<proteinExistence type="predicted"/>
<evidence type="ECO:0000313" key="1">
    <source>
        <dbReference type="EMBL" id="RAK83567.1"/>
    </source>
</evidence>
<organism evidence="1 2">
    <name type="scientific">Aspergillus costaricaensis CBS 115574</name>
    <dbReference type="NCBI Taxonomy" id="1448317"/>
    <lineage>
        <taxon>Eukaryota</taxon>
        <taxon>Fungi</taxon>
        <taxon>Dikarya</taxon>
        <taxon>Ascomycota</taxon>
        <taxon>Pezizomycotina</taxon>
        <taxon>Eurotiomycetes</taxon>
        <taxon>Eurotiomycetidae</taxon>
        <taxon>Eurotiales</taxon>
        <taxon>Aspergillaceae</taxon>
        <taxon>Aspergillus</taxon>
        <taxon>Aspergillus subgen. Circumdati</taxon>
    </lineage>
</organism>
<dbReference type="Proteomes" id="UP000249748">
    <property type="component" value="Unassembled WGS sequence"/>
</dbReference>
<keyword evidence="1" id="KW-0808">Transferase</keyword>
<evidence type="ECO:0000313" key="2">
    <source>
        <dbReference type="Proteomes" id="UP000249748"/>
    </source>
</evidence>
<reference evidence="1" key="1">
    <citation type="submission" date="2018-02" db="EMBL/GenBank/DDBJ databases">
        <title>The genomes of Aspergillus section Nigri reveals drivers in fungal speciation.</title>
        <authorList>
            <consortium name="DOE Joint Genome Institute"/>
            <person name="Vesth T.C."/>
            <person name="Nybo J."/>
            <person name="Theobald S."/>
            <person name="Brandl J."/>
            <person name="Frisvad J.C."/>
            <person name="Nielsen K.F."/>
            <person name="Lyhne E.K."/>
            <person name="Kogle M.E."/>
            <person name="Kuo A."/>
            <person name="Riley R."/>
            <person name="Clum A."/>
            <person name="Nolan M."/>
            <person name="Lipzen A."/>
            <person name="Salamov A."/>
            <person name="Henrissat B."/>
            <person name="Wiebenga A."/>
            <person name="De vries R.P."/>
            <person name="Grigoriev I.V."/>
            <person name="Mortensen U.H."/>
            <person name="Andersen M.R."/>
            <person name="Baker S.E."/>
        </authorList>
    </citation>
    <scope>NUCLEOTIDE SEQUENCE</scope>
    <source>
        <strain evidence="1">CBS 115574</strain>
    </source>
</reference>
<protein>
    <submittedName>
        <fullName evidence="1">tRNA methyltransferase</fullName>
    </submittedName>
</protein>
<keyword evidence="1" id="KW-0489">Methyltransferase</keyword>
<keyword evidence="2" id="KW-1185">Reference proteome</keyword>
<sequence>MSVQFQHPLQCLRLVQRPSTNILIGSAGSKLYSYSAETGQRLAVWPADVASSETNPVDAESTPEQGPPEKKRKVSSSEPQSIGKPAWSNIPIVTGTSNGEHIVALTAEDKCVRVFQLQEDGSFVQLSERAMPKRPSAITLTDDDNTILCGDKFGDVYSLPLIPGDKIPVVTKALRSAKLSHPAATNLTVHTKGNLRALEQQLRLASEGKRDEKSSGPTFEHKVLLGHVSLLTDMAYVSLPVDENKKRSYILTADRDEHIRVSRGPPQAHVIENYCLGHTSFISKLCVPQWAPQYLVSGGGDNYLLIWNWAEGRILQKVSLVDEASEATEVAVQGIWATTLGEDLRIILVALHGSSRLQCFTLESDGTLKTQASIQLSGNVLDLTPVEKDNTILVSVDSIRQSDSTQEWRASPASPSTLVEAFHVKTGNDSLEWEPTAASVTDKINSTGTEEVPATTEEKQRKELNDSLYGLGHLRKRKGEDE</sequence>
<dbReference type="EMBL" id="KZ824587">
    <property type="protein sequence ID" value="RAK83567.1"/>
    <property type="molecule type" value="Genomic_DNA"/>
</dbReference>
<gene>
    <name evidence="1" type="ORF">BO79DRAFT_204496</name>
</gene>
<name>A0ACD1I0I4_9EURO</name>
<accession>A0ACD1I0I4</accession>